<evidence type="ECO:0000256" key="1">
    <source>
        <dbReference type="SAM" id="MobiDB-lite"/>
    </source>
</evidence>
<sequence>MSTGQHRTASPATAQIMRSLPSCTPAVRDHPAIGLPMPDRWSDRRMSAYRVHCGEDVRRESSLVSPGGVRR</sequence>
<reference evidence="2 3" key="1">
    <citation type="submission" date="2017-06" db="EMBL/GenBank/DDBJ databases">
        <title>Cultured bacterium strain Saccharothrix yanglingensis Hhs.015.</title>
        <authorList>
            <person name="Xia Y."/>
        </authorList>
    </citation>
    <scope>NUCLEOTIDE SEQUENCE [LARGE SCALE GENOMIC DNA]</scope>
    <source>
        <strain evidence="2 3">Hhs.015</strain>
    </source>
</reference>
<dbReference type="Proteomes" id="UP001225605">
    <property type="component" value="Unassembled WGS sequence"/>
</dbReference>
<feature type="region of interest" description="Disordered" evidence="1">
    <location>
        <begin position="1"/>
        <end position="35"/>
    </location>
</feature>
<gene>
    <name evidence="2" type="ORF">CKY47_29765</name>
</gene>
<proteinExistence type="predicted"/>
<name>A0ABU0XBM5_9PSEU</name>
<feature type="compositionally biased region" description="Polar residues" evidence="1">
    <location>
        <begin position="1"/>
        <end position="13"/>
    </location>
</feature>
<keyword evidence="3" id="KW-1185">Reference proteome</keyword>
<dbReference type="EMBL" id="NSDM01000015">
    <property type="protein sequence ID" value="MDQ2588079.1"/>
    <property type="molecule type" value="Genomic_DNA"/>
</dbReference>
<organism evidence="2 3">
    <name type="scientific">Saccharothrix yanglingensis</name>
    <dbReference type="NCBI Taxonomy" id="659496"/>
    <lineage>
        <taxon>Bacteria</taxon>
        <taxon>Bacillati</taxon>
        <taxon>Actinomycetota</taxon>
        <taxon>Actinomycetes</taxon>
        <taxon>Pseudonocardiales</taxon>
        <taxon>Pseudonocardiaceae</taxon>
        <taxon>Saccharothrix</taxon>
    </lineage>
</organism>
<comment type="caution">
    <text evidence="2">The sequence shown here is derived from an EMBL/GenBank/DDBJ whole genome shotgun (WGS) entry which is preliminary data.</text>
</comment>
<protein>
    <submittedName>
        <fullName evidence="2">Uncharacterized protein</fullName>
    </submittedName>
</protein>
<accession>A0ABU0XBM5</accession>
<evidence type="ECO:0000313" key="2">
    <source>
        <dbReference type="EMBL" id="MDQ2588079.1"/>
    </source>
</evidence>
<evidence type="ECO:0000313" key="3">
    <source>
        <dbReference type="Proteomes" id="UP001225605"/>
    </source>
</evidence>